<name>A0A1M7NAS0_9FIRM</name>
<keyword evidence="2" id="KW-1185">Reference proteome</keyword>
<dbReference type="EMBL" id="FRCP01000026">
    <property type="protein sequence ID" value="SHN00681.1"/>
    <property type="molecule type" value="Genomic_DNA"/>
</dbReference>
<organism evidence="1 2">
    <name type="scientific">Anaerosporobacter mobilis DSM 15930</name>
    <dbReference type="NCBI Taxonomy" id="1120996"/>
    <lineage>
        <taxon>Bacteria</taxon>
        <taxon>Bacillati</taxon>
        <taxon>Bacillota</taxon>
        <taxon>Clostridia</taxon>
        <taxon>Lachnospirales</taxon>
        <taxon>Lachnospiraceae</taxon>
        <taxon>Anaerosporobacter</taxon>
    </lineage>
</organism>
<gene>
    <name evidence="1" type="ORF">SAMN02746066_04346</name>
</gene>
<dbReference type="RefSeq" id="WP_073291356.1">
    <property type="nucleotide sequence ID" value="NZ_FRCP01000026.1"/>
</dbReference>
<dbReference type="STRING" id="1120996.SAMN02746066_04346"/>
<proteinExistence type="predicted"/>
<evidence type="ECO:0000313" key="2">
    <source>
        <dbReference type="Proteomes" id="UP000184038"/>
    </source>
</evidence>
<dbReference type="OrthoDB" id="2972573at2"/>
<protein>
    <submittedName>
        <fullName evidence="1">Uncharacterized protein</fullName>
    </submittedName>
</protein>
<evidence type="ECO:0000313" key="1">
    <source>
        <dbReference type="EMBL" id="SHN00681.1"/>
    </source>
</evidence>
<dbReference type="AlphaFoldDB" id="A0A1M7NAS0"/>
<sequence>MNESKIINENNSSTLSRLQNLPGLNILPSDCYGDDIDCKLEMLAFAFNDIYLRTKKELKGIFSLNEAMGISQSYCGTLISQCNKDSLLTNVKSSIYYDEIDKLFSFDGAILMDKLTRLTEFQCLTVIGMVNEFRMASNGIMVPNEVVNKIFMIE</sequence>
<reference evidence="1 2" key="1">
    <citation type="submission" date="2016-11" db="EMBL/GenBank/DDBJ databases">
        <authorList>
            <person name="Jaros S."/>
            <person name="Januszkiewicz K."/>
            <person name="Wedrychowicz H."/>
        </authorList>
    </citation>
    <scope>NUCLEOTIDE SEQUENCE [LARGE SCALE GENOMIC DNA]</scope>
    <source>
        <strain evidence="1 2">DSM 15930</strain>
    </source>
</reference>
<dbReference type="Proteomes" id="UP000184038">
    <property type="component" value="Unassembled WGS sequence"/>
</dbReference>
<accession>A0A1M7NAS0</accession>